<dbReference type="Proteomes" id="UP001488805">
    <property type="component" value="Unassembled WGS sequence"/>
</dbReference>
<gene>
    <name evidence="5" type="ORF">VZT92_020765</name>
</gene>
<dbReference type="EMBL" id="JBCEZU010000329">
    <property type="protein sequence ID" value="KAK9520907.1"/>
    <property type="molecule type" value="Genomic_DNA"/>
</dbReference>
<feature type="compositionally biased region" description="Basic and acidic residues" evidence="3">
    <location>
        <begin position="11"/>
        <end position="22"/>
    </location>
</feature>
<feature type="region of interest" description="Disordered" evidence="3">
    <location>
        <begin position="550"/>
        <end position="609"/>
    </location>
</feature>
<protein>
    <recommendedName>
        <fullName evidence="4">CCHC-type domain-containing protein</fullName>
    </recommendedName>
</protein>
<evidence type="ECO:0000313" key="6">
    <source>
        <dbReference type="Proteomes" id="UP001488805"/>
    </source>
</evidence>
<dbReference type="Gene3D" id="4.10.60.10">
    <property type="entry name" value="Zinc finger, CCHC-type"/>
    <property type="match status" value="1"/>
</dbReference>
<name>A0AAW1EF53_ZOAVI</name>
<organism evidence="5 6">
    <name type="scientific">Zoarces viviparus</name>
    <name type="common">Viviparous eelpout</name>
    <name type="synonym">Blennius viviparus</name>
    <dbReference type="NCBI Taxonomy" id="48416"/>
    <lineage>
        <taxon>Eukaryota</taxon>
        <taxon>Metazoa</taxon>
        <taxon>Chordata</taxon>
        <taxon>Craniata</taxon>
        <taxon>Vertebrata</taxon>
        <taxon>Euteleostomi</taxon>
        <taxon>Actinopterygii</taxon>
        <taxon>Neopterygii</taxon>
        <taxon>Teleostei</taxon>
        <taxon>Neoteleostei</taxon>
        <taxon>Acanthomorphata</taxon>
        <taxon>Eupercaria</taxon>
        <taxon>Perciformes</taxon>
        <taxon>Cottioidei</taxon>
        <taxon>Zoarcales</taxon>
        <taxon>Zoarcidae</taxon>
        <taxon>Zoarcinae</taxon>
        <taxon>Zoarces</taxon>
    </lineage>
</organism>
<evidence type="ECO:0000256" key="1">
    <source>
        <dbReference type="PROSITE-ProRule" id="PRU00047"/>
    </source>
</evidence>
<keyword evidence="1" id="KW-0862">Zinc</keyword>
<dbReference type="SMART" id="SM00343">
    <property type="entry name" value="ZnF_C2HC"/>
    <property type="match status" value="1"/>
</dbReference>
<dbReference type="InterPro" id="IPR036875">
    <property type="entry name" value="Znf_CCHC_sf"/>
</dbReference>
<dbReference type="Pfam" id="PF00098">
    <property type="entry name" value="zf-CCHC"/>
    <property type="match status" value="1"/>
</dbReference>
<keyword evidence="1" id="KW-0863">Zinc-finger</keyword>
<evidence type="ECO:0000313" key="5">
    <source>
        <dbReference type="EMBL" id="KAK9520907.1"/>
    </source>
</evidence>
<keyword evidence="6" id="KW-1185">Reference proteome</keyword>
<feature type="compositionally biased region" description="Pro residues" evidence="3">
    <location>
        <begin position="568"/>
        <end position="583"/>
    </location>
</feature>
<feature type="domain" description="CCHC-type" evidence="4">
    <location>
        <begin position="628"/>
        <end position="643"/>
    </location>
</feature>
<dbReference type="PROSITE" id="PS50158">
    <property type="entry name" value="ZF_CCHC"/>
    <property type="match status" value="1"/>
</dbReference>
<reference evidence="5 6" key="1">
    <citation type="journal article" date="2024" name="Genome Biol. Evol.">
        <title>Chromosome-level genome assembly of the viviparous eelpout Zoarces viviparus.</title>
        <authorList>
            <person name="Fuhrmann N."/>
            <person name="Brasseur M.V."/>
            <person name="Bakowski C.E."/>
            <person name="Podsiadlowski L."/>
            <person name="Prost S."/>
            <person name="Krehenwinkel H."/>
            <person name="Mayer C."/>
        </authorList>
    </citation>
    <scope>NUCLEOTIDE SEQUENCE [LARGE SCALE GENOMIC DNA]</scope>
    <source>
        <strain evidence="5">NO-MEL_2022_Ind0_liver</strain>
    </source>
</reference>
<comment type="caution">
    <text evidence="5">The sequence shown here is derived from an EMBL/GenBank/DDBJ whole genome shotgun (WGS) entry which is preliminary data.</text>
</comment>
<feature type="region of interest" description="Disordered" evidence="3">
    <location>
        <begin position="1"/>
        <end position="28"/>
    </location>
</feature>
<dbReference type="GO" id="GO:0003676">
    <property type="term" value="F:nucleic acid binding"/>
    <property type="evidence" value="ECO:0007669"/>
    <property type="project" value="InterPro"/>
</dbReference>
<feature type="region of interest" description="Disordered" evidence="3">
    <location>
        <begin position="279"/>
        <end position="303"/>
    </location>
</feature>
<proteinExistence type="predicted"/>
<feature type="coiled-coil region" evidence="2">
    <location>
        <begin position="213"/>
        <end position="264"/>
    </location>
</feature>
<sequence length="707" mass="81340">MVTLSTQEMLGRARERMEDETKPRKRGKEWRKMKKYLERWQKNGWFPTVTAPTAENRCKVLREAAKARSDAAADYEGASRMSRYGRKRALDKEDKRCADTGRLLAHWKAADPTTPASAVGLPEVLKVGVTDFKPHRTATTPEPDKPVHTPVYLPLSTEAHGRSELLPPYEKKQRTTNPSLEKPSIQAILCKVRETTRHNNGVYIQTMTLSDVLNVVKQEVREYERYRQKKEEELIQLEDSRKNLQLQTEQRSEEEEKIKKKKRDERFEAMGVLTIKPWRRRTSPSDNDEEMKGASGGRPPLRCYTRKRKEPERYADWFCPVKGEMPPLPRAQQYPLLVKSNGQAEFVPWGHRDMDTLEKALPPLRGGASPWIRLFEKLTAADKLALGDIRAMIIRAEGTIQLKALEARTGTSTRMDHTPFNNFRGVFWESMRSIWPTKPNMNSLTGLKIKPEEEMYQYLKRAAVEWHDATGGRHDSHEATTVVWRHTVQKGLPLPVQTALEGVVGLSNMDDAMWREYLNHHNQRHQTDETSREEDLKKLIQRLLKGQIVEADRERSKKQMAVTEDQPPQQPQYPAAPPAPNRPYPADLAPTVMYHQPPPQSRGRGCGYGRGRGLQQGGCGRHEDEWNCYICGKEGHWAKGCPRKRRGRQSNAPPQRAPFPPRHQQYPRPGPPPLMEPPSATDAVLTNKKHRGSWQQSWLHPLRQRLH</sequence>
<dbReference type="InterPro" id="IPR001878">
    <property type="entry name" value="Znf_CCHC"/>
</dbReference>
<dbReference type="GO" id="GO:0008270">
    <property type="term" value="F:zinc ion binding"/>
    <property type="evidence" value="ECO:0007669"/>
    <property type="project" value="UniProtKB-KW"/>
</dbReference>
<evidence type="ECO:0000256" key="3">
    <source>
        <dbReference type="SAM" id="MobiDB-lite"/>
    </source>
</evidence>
<evidence type="ECO:0000259" key="4">
    <source>
        <dbReference type="PROSITE" id="PS50158"/>
    </source>
</evidence>
<feature type="region of interest" description="Disordered" evidence="3">
    <location>
        <begin position="639"/>
        <end position="707"/>
    </location>
</feature>
<evidence type="ECO:0000256" key="2">
    <source>
        <dbReference type="SAM" id="Coils"/>
    </source>
</evidence>
<accession>A0AAW1EF53</accession>
<dbReference type="AlphaFoldDB" id="A0AAW1EF53"/>
<dbReference type="SUPFAM" id="SSF57756">
    <property type="entry name" value="Retrovirus zinc finger-like domains"/>
    <property type="match status" value="1"/>
</dbReference>
<keyword evidence="1" id="KW-0479">Metal-binding</keyword>
<keyword evidence="2" id="KW-0175">Coiled coil</keyword>